<dbReference type="PRINTS" id="PR00385">
    <property type="entry name" value="P450"/>
</dbReference>
<comment type="cofactor">
    <cofactor evidence="1 9">
        <name>heme</name>
        <dbReference type="ChEBI" id="CHEBI:30413"/>
    </cofactor>
</comment>
<evidence type="ECO:0000256" key="3">
    <source>
        <dbReference type="ARBA" id="ARBA00010617"/>
    </source>
</evidence>
<gene>
    <name evidence="11" type="primary">FGENESH: predicted gene_2.576</name>
    <name evidence="12" type="ORF">AAT19DRAFT_12565</name>
    <name evidence="11" type="ORF">BN2166_0014070</name>
</gene>
<sequence length="536" mass="60870">MAVDLLPHLDLSPSLLALLTALLAPPALYALYTLLTYPRNLPPGPRASFFGWGDHRSLIPRAKPWLKLAEIGEREEYRSRGYYTIWTGPKPTIVVSSPKVAADLLDKRSNKYSSRPRFVVMGELATGNNALLFLPYNAKWRNQRKIYHSALMEKRADDYRPIQEWEAKRLCWDFLHHQEGLGWEKYLERYAASTVVAIAYGRRVDNVKVGFVQSVIKRMEDIGRANLPGKQVLDTYPILQDFPEFLTPYKKTWRASRNESHSFWMSLAETVKERMRNGTAAQSFTKDLYERFDSLGISEEEFGLLTGGIFGAGVETSSGSLIAFVLAMATHPEAQRKAQQELDQVVGSSRSPTWDDEENLPYCRALLKEVLRWRPVAVLGGTPHASTEDDIYDGYDIPKGSTILCNTWAIHRDPAYFPEPDLFRPERYLEDPRESGAMPYPQKAGHSAFGWGRRICPGMHVAERGLWIAIVHILHHFTLETPAGAPKPDIFAFTDGFNSKAEPFPVKVTLRGGEEKRKLLAREKEEAWEALQAYEV</sequence>
<evidence type="ECO:0000256" key="9">
    <source>
        <dbReference type="PIRSR" id="PIRSR602401-1"/>
    </source>
</evidence>
<dbReference type="InterPro" id="IPR001128">
    <property type="entry name" value="Cyt_P450"/>
</dbReference>
<dbReference type="GO" id="GO:0004497">
    <property type="term" value="F:monooxygenase activity"/>
    <property type="evidence" value="ECO:0007669"/>
    <property type="project" value="UniProtKB-KW"/>
</dbReference>
<dbReference type="SUPFAM" id="SSF48264">
    <property type="entry name" value="Cytochrome P450"/>
    <property type="match status" value="1"/>
</dbReference>
<keyword evidence="5 9" id="KW-0479">Metal-binding</keyword>
<evidence type="ECO:0000256" key="10">
    <source>
        <dbReference type="RuleBase" id="RU000461"/>
    </source>
</evidence>
<dbReference type="PANTHER" id="PTHR46300">
    <property type="entry name" value="P450, PUTATIVE (EUROFUNG)-RELATED-RELATED"/>
    <property type="match status" value="1"/>
</dbReference>
<dbReference type="Pfam" id="PF00067">
    <property type="entry name" value="p450"/>
    <property type="match status" value="1"/>
</dbReference>
<evidence type="ECO:0000256" key="6">
    <source>
        <dbReference type="ARBA" id="ARBA00023002"/>
    </source>
</evidence>
<reference evidence="12 14" key="2">
    <citation type="journal article" date="2018" name="Elife">
        <title>Functional genomics of lipid metabolism in the oleaginous yeast Rhodosporidium toruloides.</title>
        <authorList>
            <person name="Coradetti S.T."/>
            <person name="Pinel D."/>
            <person name="Geiselman G."/>
            <person name="Ito M."/>
            <person name="Mondo S."/>
            <person name="Reilly M.C."/>
            <person name="Cheng Y.F."/>
            <person name="Bauer S."/>
            <person name="Grigoriev I."/>
            <person name="Gladden J.M."/>
            <person name="Simmons B.A."/>
            <person name="Brem R."/>
            <person name="Arkin A.P."/>
            <person name="Skerker J.M."/>
        </authorList>
    </citation>
    <scope>NUCLEOTIDE SEQUENCE [LARGE SCALE GENOMIC DNA]</scope>
    <source>
        <strain evidence="12 14">NBRC 0880</strain>
    </source>
</reference>
<evidence type="ECO:0000256" key="4">
    <source>
        <dbReference type="ARBA" id="ARBA00022617"/>
    </source>
</evidence>
<evidence type="ECO:0000313" key="13">
    <source>
        <dbReference type="Proteomes" id="UP000199069"/>
    </source>
</evidence>
<evidence type="ECO:0000256" key="2">
    <source>
        <dbReference type="ARBA" id="ARBA00005179"/>
    </source>
</evidence>
<dbReference type="GO" id="GO:0005506">
    <property type="term" value="F:iron ion binding"/>
    <property type="evidence" value="ECO:0007669"/>
    <property type="project" value="InterPro"/>
</dbReference>
<dbReference type="GO" id="GO:0020037">
    <property type="term" value="F:heme binding"/>
    <property type="evidence" value="ECO:0007669"/>
    <property type="project" value="InterPro"/>
</dbReference>
<dbReference type="CDD" id="cd11065">
    <property type="entry name" value="CYP64-like"/>
    <property type="match status" value="1"/>
</dbReference>
<evidence type="ECO:0000313" key="11">
    <source>
        <dbReference type="EMBL" id="CTR05546.1"/>
    </source>
</evidence>
<comment type="similarity">
    <text evidence="3 10">Belongs to the cytochrome P450 family.</text>
</comment>
<dbReference type="EMBL" id="CWKI01000002">
    <property type="protein sequence ID" value="CTR05546.1"/>
    <property type="molecule type" value="Genomic_DNA"/>
</dbReference>
<keyword evidence="6 10" id="KW-0560">Oxidoreductase</keyword>
<dbReference type="Proteomes" id="UP000199069">
    <property type="component" value="Unassembled WGS sequence"/>
</dbReference>
<keyword evidence="8 10" id="KW-0503">Monooxygenase</keyword>
<proteinExistence type="inferred from homology"/>
<keyword evidence="7 9" id="KW-0408">Iron</keyword>
<evidence type="ECO:0000256" key="5">
    <source>
        <dbReference type="ARBA" id="ARBA00022723"/>
    </source>
</evidence>
<protein>
    <submittedName>
        <fullName evidence="12">Cytochrome P450</fullName>
    </submittedName>
    <submittedName>
        <fullName evidence="11">FGENESH: predicted gene_2.576 protein</fullName>
    </submittedName>
</protein>
<dbReference type="PRINTS" id="PR00463">
    <property type="entry name" value="EP450I"/>
</dbReference>
<evidence type="ECO:0000313" key="12">
    <source>
        <dbReference type="EMBL" id="PRQ77147.1"/>
    </source>
</evidence>
<evidence type="ECO:0000313" key="14">
    <source>
        <dbReference type="Proteomes" id="UP000239560"/>
    </source>
</evidence>
<organism evidence="11 13">
    <name type="scientific">Rhodotorula toruloides</name>
    <name type="common">Yeast</name>
    <name type="synonym">Rhodosporidium toruloides</name>
    <dbReference type="NCBI Taxonomy" id="5286"/>
    <lineage>
        <taxon>Eukaryota</taxon>
        <taxon>Fungi</taxon>
        <taxon>Dikarya</taxon>
        <taxon>Basidiomycota</taxon>
        <taxon>Pucciniomycotina</taxon>
        <taxon>Microbotryomycetes</taxon>
        <taxon>Sporidiobolales</taxon>
        <taxon>Sporidiobolaceae</taxon>
        <taxon>Rhodotorula</taxon>
    </lineage>
</organism>
<evidence type="ECO:0000256" key="1">
    <source>
        <dbReference type="ARBA" id="ARBA00001971"/>
    </source>
</evidence>
<dbReference type="PANTHER" id="PTHR46300:SF4">
    <property type="entry name" value="CYTOCHROME P450 98A3"/>
    <property type="match status" value="1"/>
</dbReference>
<dbReference type="PROSITE" id="PS00086">
    <property type="entry name" value="CYTOCHROME_P450"/>
    <property type="match status" value="1"/>
</dbReference>
<name>A0A0K3CEC1_RHOTO</name>
<dbReference type="InterPro" id="IPR036396">
    <property type="entry name" value="Cyt_P450_sf"/>
</dbReference>
<evidence type="ECO:0000256" key="8">
    <source>
        <dbReference type="ARBA" id="ARBA00023033"/>
    </source>
</evidence>
<dbReference type="OMA" id="EPCIQQG"/>
<dbReference type="STRING" id="5286.A0A0K3CEC1"/>
<accession>A0A0K3CEC1</accession>
<dbReference type="InterPro" id="IPR050364">
    <property type="entry name" value="Cytochrome_P450_fung"/>
</dbReference>
<feature type="binding site" description="axial binding residue" evidence="9">
    <location>
        <position position="456"/>
    </location>
    <ligand>
        <name>heme</name>
        <dbReference type="ChEBI" id="CHEBI:30413"/>
    </ligand>
    <ligandPart>
        <name>Fe</name>
        <dbReference type="ChEBI" id="CHEBI:18248"/>
    </ligandPart>
</feature>
<dbReference type="GO" id="GO:0016705">
    <property type="term" value="F:oxidoreductase activity, acting on paired donors, with incorporation or reduction of molecular oxygen"/>
    <property type="evidence" value="ECO:0007669"/>
    <property type="project" value="InterPro"/>
</dbReference>
<evidence type="ECO:0000256" key="7">
    <source>
        <dbReference type="ARBA" id="ARBA00023004"/>
    </source>
</evidence>
<dbReference type="EMBL" id="LCTV02000002">
    <property type="protein sequence ID" value="PRQ77147.1"/>
    <property type="molecule type" value="Genomic_DNA"/>
</dbReference>
<dbReference type="AlphaFoldDB" id="A0A0K3CEC1"/>
<dbReference type="InterPro" id="IPR017972">
    <property type="entry name" value="Cyt_P450_CS"/>
</dbReference>
<dbReference type="InterPro" id="IPR002401">
    <property type="entry name" value="Cyt_P450_E_grp-I"/>
</dbReference>
<keyword evidence="13" id="KW-1185">Reference proteome</keyword>
<dbReference type="Proteomes" id="UP000239560">
    <property type="component" value="Unassembled WGS sequence"/>
</dbReference>
<keyword evidence="4 9" id="KW-0349">Heme</keyword>
<reference evidence="11 13" key="1">
    <citation type="submission" date="2015-07" db="EMBL/GenBank/DDBJ databases">
        <authorList>
            <person name="Cajimat M.N.B."/>
            <person name="Milazzo M.L."/>
            <person name="Fulhorst C.F."/>
        </authorList>
    </citation>
    <scope>NUCLEOTIDE SEQUENCE [LARGE SCALE GENOMIC DNA]</scope>
    <source>
        <strain evidence="11">Single colony</strain>
    </source>
</reference>
<dbReference type="OrthoDB" id="1055148at2759"/>
<comment type="pathway">
    <text evidence="2">Secondary metabolite biosynthesis.</text>
</comment>
<dbReference type="Gene3D" id="1.10.630.10">
    <property type="entry name" value="Cytochrome P450"/>
    <property type="match status" value="1"/>
</dbReference>